<evidence type="ECO:0000256" key="2">
    <source>
        <dbReference type="SAM" id="Phobius"/>
    </source>
</evidence>
<dbReference type="EMBL" id="JAPZBS010000004">
    <property type="protein sequence ID" value="KAJ5377719.1"/>
    <property type="molecule type" value="Genomic_DNA"/>
</dbReference>
<evidence type="ECO:0000256" key="1">
    <source>
        <dbReference type="SAM" id="MobiDB-lite"/>
    </source>
</evidence>
<dbReference type="PANTHER" id="PTHR37488:SF2">
    <property type="entry name" value="DUF1275 DOMAIN-CONTAINING PROTEIN"/>
    <property type="match status" value="1"/>
</dbReference>
<dbReference type="Pfam" id="PF06912">
    <property type="entry name" value="DUF1275"/>
    <property type="match status" value="1"/>
</dbReference>
<reference evidence="3" key="1">
    <citation type="submission" date="2022-11" db="EMBL/GenBank/DDBJ databases">
        <authorList>
            <person name="Petersen C."/>
        </authorList>
    </citation>
    <scope>NUCLEOTIDE SEQUENCE</scope>
    <source>
        <strain evidence="3">IBT 29864</strain>
    </source>
</reference>
<dbReference type="InterPro" id="IPR010699">
    <property type="entry name" value="DUF1275"/>
</dbReference>
<dbReference type="AlphaFoldDB" id="A0A9W9SI63"/>
<keyword evidence="2" id="KW-0812">Transmembrane</keyword>
<feature type="transmembrane region" description="Helical" evidence="2">
    <location>
        <begin position="139"/>
        <end position="164"/>
    </location>
</feature>
<feature type="transmembrane region" description="Helical" evidence="2">
    <location>
        <begin position="227"/>
        <end position="243"/>
    </location>
</feature>
<reference evidence="3" key="2">
    <citation type="journal article" date="2023" name="IMA Fungus">
        <title>Comparative genomic study of the Penicillium genus elucidates a diverse pangenome and 15 lateral gene transfer events.</title>
        <authorList>
            <person name="Petersen C."/>
            <person name="Sorensen T."/>
            <person name="Nielsen M.R."/>
            <person name="Sondergaard T.E."/>
            <person name="Sorensen J.L."/>
            <person name="Fitzpatrick D.A."/>
            <person name="Frisvad J.C."/>
            <person name="Nielsen K.L."/>
        </authorList>
    </citation>
    <scope>NUCLEOTIDE SEQUENCE</scope>
    <source>
        <strain evidence="3">IBT 29864</strain>
    </source>
</reference>
<proteinExistence type="predicted"/>
<evidence type="ECO:0000313" key="3">
    <source>
        <dbReference type="EMBL" id="KAJ5377719.1"/>
    </source>
</evidence>
<gene>
    <name evidence="3" type="ORF">N7496_005128</name>
</gene>
<evidence type="ECO:0000313" key="4">
    <source>
        <dbReference type="Proteomes" id="UP001147782"/>
    </source>
</evidence>
<dbReference type="PANTHER" id="PTHR37488">
    <property type="entry name" value="DUF1275 DOMAIN-CONTAINING PROTEIN"/>
    <property type="match status" value="1"/>
</dbReference>
<protein>
    <recommendedName>
        <fullName evidence="5">DUF1275 domain protein</fullName>
    </recommendedName>
</protein>
<name>A0A9W9SI63_9EURO</name>
<feature type="transmembrane region" description="Helical" evidence="2">
    <location>
        <begin position="249"/>
        <end position="268"/>
    </location>
</feature>
<dbReference type="OrthoDB" id="5223589at2759"/>
<keyword evidence="4" id="KW-1185">Reference proteome</keyword>
<sequence length="287" mass="30626">MSTTSTSTPKPLHQEPEPIPTSKPHPSPLKAFLNQEIRADLLLETQLLILTFLTGIQDASTWLDYTCFASNQTGNTIFLALSLASSSSLSPPPPTSPSPSPDQPPPYSFPNITTSLTLFITATLTFGQLGNHLGPHRRSWLLLSNLLQTIPVLAALALQLYYPITRDGPAARAVIGCLAFSSGGQVAMARALGMTEITTAMATAALVDVGIDARLWRARNRGRNRRLAFLGCLVLGCLVGAVLRRVGRGVPLLVCVVGKGGVFVGVLFNRGVDGEEGKEKEKDKGEV</sequence>
<accession>A0A9W9SI63</accession>
<organism evidence="3 4">
    <name type="scientific">Penicillium cataractarum</name>
    <dbReference type="NCBI Taxonomy" id="2100454"/>
    <lineage>
        <taxon>Eukaryota</taxon>
        <taxon>Fungi</taxon>
        <taxon>Dikarya</taxon>
        <taxon>Ascomycota</taxon>
        <taxon>Pezizomycotina</taxon>
        <taxon>Eurotiomycetes</taxon>
        <taxon>Eurotiomycetidae</taxon>
        <taxon>Eurotiales</taxon>
        <taxon>Aspergillaceae</taxon>
        <taxon>Penicillium</taxon>
    </lineage>
</organism>
<comment type="caution">
    <text evidence="3">The sequence shown here is derived from an EMBL/GenBank/DDBJ whole genome shotgun (WGS) entry which is preliminary data.</text>
</comment>
<feature type="region of interest" description="Disordered" evidence="1">
    <location>
        <begin position="1"/>
        <end position="28"/>
    </location>
</feature>
<dbReference type="Proteomes" id="UP001147782">
    <property type="component" value="Unassembled WGS sequence"/>
</dbReference>
<dbReference type="RefSeq" id="XP_056556582.1">
    <property type="nucleotide sequence ID" value="XM_056698057.1"/>
</dbReference>
<keyword evidence="2" id="KW-1133">Transmembrane helix</keyword>
<evidence type="ECO:0008006" key="5">
    <source>
        <dbReference type="Google" id="ProtNLM"/>
    </source>
</evidence>
<keyword evidence="2" id="KW-0472">Membrane</keyword>
<feature type="transmembrane region" description="Helical" evidence="2">
    <location>
        <begin position="170"/>
        <end position="192"/>
    </location>
</feature>
<dbReference type="GeneID" id="81437236"/>
<feature type="compositionally biased region" description="Pro residues" evidence="1">
    <location>
        <begin position="17"/>
        <end position="27"/>
    </location>
</feature>